<keyword evidence="8" id="KW-1185">Reference proteome</keyword>
<dbReference type="InterPro" id="IPR009851">
    <property type="entry name" value="Mod_r"/>
</dbReference>
<reference evidence="7 8" key="1">
    <citation type="journal article" date="2023" name="Commun. Biol.">
        <title>Reorganization of the ancestral sex-determining regions during the evolution of trioecy in Pleodorina starrii.</title>
        <authorList>
            <person name="Takahashi K."/>
            <person name="Suzuki S."/>
            <person name="Kawai-Toyooka H."/>
            <person name="Yamamoto K."/>
            <person name="Hamaji T."/>
            <person name="Ootsuki R."/>
            <person name="Yamaguchi H."/>
            <person name="Kawachi M."/>
            <person name="Higashiyama T."/>
            <person name="Nozaki H."/>
        </authorList>
    </citation>
    <scope>NUCLEOTIDE SEQUENCE [LARGE SCALE GENOMIC DNA]</scope>
    <source>
        <strain evidence="7 8">NIES-4479</strain>
    </source>
</reference>
<accession>A0A9W6BCM7</accession>
<name>A0A9W6BCM7_9CHLO</name>
<dbReference type="Pfam" id="PF07200">
    <property type="entry name" value="Mod_r"/>
    <property type="match status" value="1"/>
</dbReference>
<dbReference type="AlphaFoldDB" id="A0A9W6BCM7"/>
<comment type="subcellular location">
    <subcellularLocation>
        <location evidence="1">Endosome</location>
    </subcellularLocation>
</comment>
<sequence length="355" mass="36950">MQTAEQQQGLPRRRDYTDELLRSFPGAQVVNPEGSVVDLPFQLPNGRQTALRISLPALFPHDRPVLCVLVPLQHRAVDAGGRVHVRAVDVWGTPGLPQRGGTPSGVAPADLVVVVREAIVELLGEAAAAKQGLLRGPTGISGGGGGDVPGAAAGMARAGGGREGDIISLSGGMADGYAAGSRGGGGGGGGASSDPTAFLEGLSSAKLLELLGDEAELRKAAASWLKDTPAARTLDDVRLQNRSLAESNLALSRSIEEARGHVAIVRSGEYAATRAAFEGLHGRQEAVVTKMGPSKLLGRLREEADKSDAASDDLLERFQTGSLPVETFVEQYVAAREAFHVIDLKRQAAEHSMVA</sequence>
<dbReference type="GO" id="GO:0043162">
    <property type="term" value="P:ubiquitin-dependent protein catabolic process via the multivesicular body sorting pathway"/>
    <property type="evidence" value="ECO:0007669"/>
    <property type="project" value="TreeGrafter"/>
</dbReference>
<evidence type="ECO:0000256" key="1">
    <source>
        <dbReference type="ARBA" id="ARBA00004177"/>
    </source>
</evidence>
<keyword evidence="5" id="KW-0653">Protein transport</keyword>
<evidence type="ECO:0000313" key="7">
    <source>
        <dbReference type="EMBL" id="GLC49719.1"/>
    </source>
</evidence>
<proteinExistence type="inferred from homology"/>
<dbReference type="OrthoDB" id="10260857at2759"/>
<dbReference type="PANTHER" id="PTHR13678">
    <property type="entry name" value="VACUOLAR PROTEIN SORTING-ASSOCIATED PROTEIN 37"/>
    <property type="match status" value="1"/>
</dbReference>
<evidence type="ECO:0000256" key="2">
    <source>
        <dbReference type="ARBA" id="ARBA00007617"/>
    </source>
</evidence>
<evidence type="ECO:0000259" key="6">
    <source>
        <dbReference type="Pfam" id="PF07200"/>
    </source>
</evidence>
<dbReference type="Proteomes" id="UP001165080">
    <property type="component" value="Unassembled WGS sequence"/>
</dbReference>
<evidence type="ECO:0000256" key="5">
    <source>
        <dbReference type="ARBA" id="ARBA00022927"/>
    </source>
</evidence>
<comment type="similarity">
    <text evidence="2">Belongs to the VPS37 family.</text>
</comment>
<dbReference type="GO" id="GO:0000813">
    <property type="term" value="C:ESCRT I complex"/>
    <property type="evidence" value="ECO:0007669"/>
    <property type="project" value="TreeGrafter"/>
</dbReference>
<evidence type="ECO:0000313" key="8">
    <source>
        <dbReference type="Proteomes" id="UP001165080"/>
    </source>
</evidence>
<dbReference type="GO" id="GO:0006623">
    <property type="term" value="P:protein targeting to vacuole"/>
    <property type="evidence" value="ECO:0007669"/>
    <property type="project" value="TreeGrafter"/>
</dbReference>
<evidence type="ECO:0000256" key="4">
    <source>
        <dbReference type="ARBA" id="ARBA00022753"/>
    </source>
</evidence>
<keyword evidence="3" id="KW-0813">Transport</keyword>
<dbReference type="EMBL" id="BRXU01000002">
    <property type="protein sequence ID" value="GLC49719.1"/>
    <property type="molecule type" value="Genomic_DNA"/>
</dbReference>
<dbReference type="GO" id="GO:0006612">
    <property type="term" value="P:protein targeting to membrane"/>
    <property type="evidence" value="ECO:0007669"/>
    <property type="project" value="TreeGrafter"/>
</dbReference>
<gene>
    <name evidence="7" type="primary">PLEST004790</name>
    <name evidence="7" type="ORF">PLESTB_000279400</name>
</gene>
<keyword evidence="4" id="KW-0967">Endosome</keyword>
<evidence type="ECO:0000256" key="3">
    <source>
        <dbReference type="ARBA" id="ARBA00022448"/>
    </source>
</evidence>
<comment type="caution">
    <text evidence="7">The sequence shown here is derived from an EMBL/GenBank/DDBJ whole genome shotgun (WGS) entry which is preliminary data.</text>
</comment>
<protein>
    <recommendedName>
        <fullName evidence="6">VPS37 C-terminal domain-containing protein</fullName>
    </recommendedName>
</protein>
<dbReference type="PANTHER" id="PTHR13678:SF2">
    <property type="entry name" value="VACUOLAR PROTEIN SORTING-ASSOCIATED PROTEIN 37A"/>
    <property type="match status" value="1"/>
</dbReference>
<organism evidence="7 8">
    <name type="scientific">Pleodorina starrii</name>
    <dbReference type="NCBI Taxonomy" id="330485"/>
    <lineage>
        <taxon>Eukaryota</taxon>
        <taxon>Viridiplantae</taxon>
        <taxon>Chlorophyta</taxon>
        <taxon>core chlorophytes</taxon>
        <taxon>Chlorophyceae</taxon>
        <taxon>CS clade</taxon>
        <taxon>Chlamydomonadales</taxon>
        <taxon>Volvocaceae</taxon>
        <taxon>Pleodorina</taxon>
    </lineage>
</organism>
<feature type="domain" description="VPS37 C-terminal" evidence="6">
    <location>
        <begin position="201"/>
        <end position="342"/>
    </location>
</feature>